<dbReference type="KEGG" id="samy:DB32_006129"/>
<dbReference type="AlphaFoldDB" id="A0A0F6W6X7"/>
<dbReference type="RefSeq" id="WP_075097663.1">
    <property type="nucleotide sequence ID" value="NZ_CP011125.1"/>
</dbReference>
<dbReference type="InterPro" id="IPR050765">
    <property type="entry name" value="Riboflavin_Biosynth_HTPR"/>
</dbReference>
<proteinExistence type="predicted"/>
<dbReference type="PANTHER" id="PTHR38011:SF11">
    <property type="entry name" value="2,5-DIAMINO-6-RIBOSYLAMINO-4(3H)-PYRIMIDINONE 5'-PHOSPHATE REDUCTASE"/>
    <property type="match status" value="1"/>
</dbReference>
<dbReference type="InterPro" id="IPR002734">
    <property type="entry name" value="RibDG_C"/>
</dbReference>
<accession>A0A0F6W6X7</accession>
<keyword evidence="3" id="KW-1185">Reference proteome</keyword>
<dbReference type="GO" id="GO:0008703">
    <property type="term" value="F:5-amino-6-(5-phosphoribosylamino)uracil reductase activity"/>
    <property type="evidence" value="ECO:0007669"/>
    <property type="project" value="InterPro"/>
</dbReference>
<dbReference type="GO" id="GO:0009231">
    <property type="term" value="P:riboflavin biosynthetic process"/>
    <property type="evidence" value="ECO:0007669"/>
    <property type="project" value="InterPro"/>
</dbReference>
<protein>
    <submittedName>
        <fullName evidence="2">Dihydrofolate reductase</fullName>
    </submittedName>
</protein>
<dbReference type="InterPro" id="IPR024072">
    <property type="entry name" value="DHFR-like_dom_sf"/>
</dbReference>
<dbReference type="Gene3D" id="3.40.430.10">
    <property type="entry name" value="Dihydrofolate Reductase, subunit A"/>
    <property type="match status" value="1"/>
</dbReference>
<sequence>MTRKMIAALQVSLDGFTQGEDRGEAPWVDSWADAIELIPEVDTFVQGAGMHPGYGAYWKAIYENPRSIPPYQTRAPYEREVAYAQLAAKAPHFVVSTTLDRVEWPPTAKIVRSVAELRGLAHQPGKNIYVVGGATLVASLLNDGLLDELRLIVHPILLGGGKPLFAGIDRRRSLELIDSRSTESGRVILSYRT</sequence>
<reference evidence="2 3" key="1">
    <citation type="submission" date="2015-03" db="EMBL/GenBank/DDBJ databases">
        <title>Genome assembly of Sandaracinus amylolyticus DSM 53668.</title>
        <authorList>
            <person name="Sharma G."/>
            <person name="Subramanian S."/>
        </authorList>
    </citation>
    <scope>NUCLEOTIDE SEQUENCE [LARGE SCALE GENOMIC DNA]</scope>
    <source>
        <strain evidence="2 3">DSM 53668</strain>
    </source>
</reference>
<dbReference type="EMBL" id="CP011125">
    <property type="protein sequence ID" value="AKF08980.1"/>
    <property type="molecule type" value="Genomic_DNA"/>
</dbReference>
<dbReference type="Pfam" id="PF01872">
    <property type="entry name" value="RibD_C"/>
    <property type="match status" value="1"/>
</dbReference>
<name>A0A0F6W6X7_9BACT</name>
<feature type="domain" description="Bacterial bifunctional deaminase-reductase C-terminal" evidence="1">
    <location>
        <begin position="4"/>
        <end position="184"/>
    </location>
</feature>
<gene>
    <name evidence="2" type="ORF">DB32_006129</name>
</gene>
<evidence type="ECO:0000313" key="2">
    <source>
        <dbReference type="EMBL" id="AKF08980.1"/>
    </source>
</evidence>
<dbReference type="OrthoDB" id="7342392at2"/>
<evidence type="ECO:0000259" key="1">
    <source>
        <dbReference type="Pfam" id="PF01872"/>
    </source>
</evidence>
<dbReference type="Proteomes" id="UP000034883">
    <property type="component" value="Chromosome"/>
</dbReference>
<evidence type="ECO:0000313" key="3">
    <source>
        <dbReference type="Proteomes" id="UP000034883"/>
    </source>
</evidence>
<dbReference type="PANTHER" id="PTHR38011">
    <property type="entry name" value="DIHYDROFOLATE REDUCTASE FAMILY PROTEIN (AFU_ORTHOLOGUE AFUA_8G06820)"/>
    <property type="match status" value="1"/>
</dbReference>
<organism evidence="2 3">
    <name type="scientific">Sandaracinus amylolyticus</name>
    <dbReference type="NCBI Taxonomy" id="927083"/>
    <lineage>
        <taxon>Bacteria</taxon>
        <taxon>Pseudomonadati</taxon>
        <taxon>Myxococcota</taxon>
        <taxon>Polyangia</taxon>
        <taxon>Polyangiales</taxon>
        <taxon>Sandaracinaceae</taxon>
        <taxon>Sandaracinus</taxon>
    </lineage>
</organism>
<dbReference type="STRING" id="927083.DB32_006129"/>
<dbReference type="SUPFAM" id="SSF53597">
    <property type="entry name" value="Dihydrofolate reductase-like"/>
    <property type="match status" value="1"/>
</dbReference>